<reference evidence="9 10" key="1">
    <citation type="submission" date="2015-07" db="EMBL/GenBank/DDBJ databases">
        <title>Genome sequencing project for genomic taxonomy and phylogenomics of Bacillus-like bacteria.</title>
        <authorList>
            <person name="Liu B."/>
            <person name="Wang J."/>
            <person name="Zhu Y."/>
            <person name="Liu G."/>
            <person name="Chen Q."/>
            <person name="Chen Z."/>
            <person name="Che J."/>
            <person name="Ge C."/>
            <person name="Shi H."/>
            <person name="Pan Z."/>
            <person name="Liu X."/>
        </authorList>
    </citation>
    <scope>NUCLEOTIDE SEQUENCE [LARGE SCALE GENOMIC DNA]</scope>
    <source>
        <strain evidence="9 10">DSM 54</strain>
    </source>
</reference>
<dbReference type="OrthoDB" id="9792470at2"/>
<evidence type="ECO:0000256" key="1">
    <source>
        <dbReference type="ARBA" id="ARBA00004429"/>
    </source>
</evidence>
<name>A0A0M9DGE5_9BACI</name>
<dbReference type="PATRIC" id="fig|33935.3.peg.3835"/>
<dbReference type="Proteomes" id="UP000037977">
    <property type="component" value="Unassembled WGS sequence"/>
</dbReference>
<evidence type="ECO:0000256" key="2">
    <source>
        <dbReference type="ARBA" id="ARBA00005632"/>
    </source>
</evidence>
<keyword evidence="7 8" id="KW-0472">Membrane</keyword>
<dbReference type="InterPro" id="IPR009315">
    <property type="entry name" value="P_starv_induced_PsiE"/>
</dbReference>
<accession>A0A0M9DGE5</accession>
<protein>
    <recommendedName>
        <fullName evidence="3">Protein PsiE</fullName>
    </recommendedName>
</protein>
<keyword evidence="6 8" id="KW-1133">Transmembrane helix</keyword>
<dbReference type="NCBIfam" id="NF002765">
    <property type="entry name" value="PRK02833.1-3"/>
    <property type="match status" value="1"/>
</dbReference>
<feature type="transmembrane region" description="Helical" evidence="8">
    <location>
        <begin position="113"/>
        <end position="132"/>
    </location>
</feature>
<dbReference type="Pfam" id="PF06146">
    <property type="entry name" value="PsiE"/>
    <property type="match status" value="1"/>
</dbReference>
<feature type="transmembrane region" description="Helical" evidence="8">
    <location>
        <begin position="89"/>
        <end position="107"/>
    </location>
</feature>
<evidence type="ECO:0000256" key="6">
    <source>
        <dbReference type="ARBA" id="ARBA00022989"/>
    </source>
</evidence>
<feature type="transmembrane region" description="Helical" evidence="8">
    <location>
        <begin position="60"/>
        <end position="82"/>
    </location>
</feature>
<dbReference type="AlphaFoldDB" id="A0A0M9DGE5"/>
<evidence type="ECO:0000256" key="5">
    <source>
        <dbReference type="ARBA" id="ARBA00022692"/>
    </source>
</evidence>
<keyword evidence="10" id="KW-1185">Reference proteome</keyword>
<dbReference type="PIRSF" id="PIRSF029598">
    <property type="entry name" value="PsiE"/>
    <property type="match status" value="1"/>
</dbReference>
<evidence type="ECO:0000256" key="3">
    <source>
        <dbReference type="ARBA" id="ARBA00021903"/>
    </source>
</evidence>
<feature type="transmembrane region" description="Helical" evidence="8">
    <location>
        <begin position="21"/>
        <end position="40"/>
    </location>
</feature>
<comment type="subcellular location">
    <subcellularLocation>
        <location evidence="1">Cell inner membrane</location>
        <topology evidence="1">Multi-pass membrane protein</topology>
    </subcellularLocation>
</comment>
<evidence type="ECO:0000256" key="8">
    <source>
        <dbReference type="SAM" id="Phobius"/>
    </source>
</evidence>
<dbReference type="EMBL" id="LGCI01000014">
    <property type="protein sequence ID" value="KOY80063.1"/>
    <property type="molecule type" value="Genomic_DNA"/>
</dbReference>
<comment type="similarity">
    <text evidence="2">Belongs to the PsiE family.</text>
</comment>
<evidence type="ECO:0000256" key="4">
    <source>
        <dbReference type="ARBA" id="ARBA00022475"/>
    </source>
</evidence>
<dbReference type="InterPro" id="IPR020948">
    <property type="entry name" value="P_starv_induced_PsiE-like"/>
</dbReference>
<dbReference type="RefSeq" id="WP_053997159.1">
    <property type="nucleotide sequence ID" value="NZ_CP065643.1"/>
</dbReference>
<dbReference type="GO" id="GO:0005886">
    <property type="term" value="C:plasma membrane"/>
    <property type="evidence" value="ECO:0007669"/>
    <property type="project" value="UniProtKB-SubCell"/>
</dbReference>
<comment type="caution">
    <text evidence="9">The sequence shown here is derived from an EMBL/GenBank/DDBJ whole genome shotgun (WGS) entry which is preliminary data.</text>
</comment>
<proteinExistence type="inferred from homology"/>
<gene>
    <name evidence="9" type="ORF">ADM90_22920</name>
</gene>
<dbReference type="PANTHER" id="PTHR37819">
    <property type="entry name" value="PROTEIN PSIE"/>
    <property type="match status" value="1"/>
</dbReference>
<evidence type="ECO:0000313" key="9">
    <source>
        <dbReference type="EMBL" id="KOY80063.1"/>
    </source>
</evidence>
<evidence type="ECO:0000256" key="7">
    <source>
        <dbReference type="ARBA" id="ARBA00023136"/>
    </source>
</evidence>
<evidence type="ECO:0000313" key="10">
    <source>
        <dbReference type="Proteomes" id="UP000037977"/>
    </source>
</evidence>
<keyword evidence="4" id="KW-1003">Cell membrane</keyword>
<dbReference type="GO" id="GO:0016036">
    <property type="term" value="P:cellular response to phosphate starvation"/>
    <property type="evidence" value="ECO:0007669"/>
    <property type="project" value="InterPro"/>
</dbReference>
<keyword evidence="5 8" id="KW-0812">Transmembrane</keyword>
<organism evidence="9 10">
    <name type="scientific">Lysinibacillus macroides</name>
    <dbReference type="NCBI Taxonomy" id="33935"/>
    <lineage>
        <taxon>Bacteria</taxon>
        <taxon>Bacillati</taxon>
        <taxon>Bacillota</taxon>
        <taxon>Bacilli</taxon>
        <taxon>Bacillales</taxon>
        <taxon>Bacillaceae</taxon>
        <taxon>Lysinibacillus</taxon>
    </lineage>
</organism>
<dbReference type="PANTHER" id="PTHR37819:SF1">
    <property type="entry name" value="PROTEIN PSIE"/>
    <property type="match status" value="1"/>
</dbReference>
<sequence>MHQKNSTYLQLIKAIPKSLQLFLNACLILLALILSFLLFKELIEFLKILIFSKEEGDYKLFLANILIFFLYFEFITMIIKYFKENYHFPLRYFIYIGITAMVRLIIVEHDHPLNTLMYSLIILILIISYFIINITPLERPTRSSLFIKKEH</sequence>